<evidence type="ECO:0000313" key="2">
    <source>
        <dbReference type="Proteomes" id="UP000626180"/>
    </source>
</evidence>
<gene>
    <name evidence="1" type="ORF">IRZ65_20065</name>
</gene>
<name>A0ABS0FRF2_PSELU</name>
<dbReference type="InterPro" id="IPR018741">
    <property type="entry name" value="DUF2288"/>
</dbReference>
<reference evidence="1 2" key="1">
    <citation type="submission" date="2020-10" db="EMBL/GenBank/DDBJ databases">
        <title>Genome sequences of Pseudomonas isolates.</title>
        <authorList>
            <person name="Wessels L."/>
            <person name="Reich F."/>
            <person name="Hammerl J."/>
        </authorList>
    </citation>
    <scope>NUCLEOTIDE SEQUENCE [LARGE SCALE GENOMIC DNA]</scope>
    <source>
        <strain evidence="1 2">20-MO00624-0</strain>
    </source>
</reference>
<keyword evidence="2" id="KW-1185">Reference proteome</keyword>
<organism evidence="1 2">
    <name type="scientific">Pseudomonas luteola</name>
    <dbReference type="NCBI Taxonomy" id="47886"/>
    <lineage>
        <taxon>Bacteria</taxon>
        <taxon>Pseudomonadati</taxon>
        <taxon>Pseudomonadota</taxon>
        <taxon>Gammaproteobacteria</taxon>
        <taxon>Pseudomonadales</taxon>
        <taxon>Pseudomonadaceae</taxon>
        <taxon>Pseudomonas</taxon>
    </lineage>
</organism>
<sequence>MMSETSTLYATLLGQTAEITWQELQPHFAKGSLLRVDAEIDLIEAAEAIVQDNTGKVSAWLTSGQMAKVTEDEARGFLVSDPVFWAVVVAPWVLIQARNGNSGEA</sequence>
<evidence type="ECO:0000313" key="1">
    <source>
        <dbReference type="EMBL" id="MBF8642968.1"/>
    </source>
</evidence>
<dbReference type="EMBL" id="JADMCD010000013">
    <property type="protein sequence ID" value="MBF8642968.1"/>
    <property type="molecule type" value="Genomic_DNA"/>
</dbReference>
<proteinExistence type="predicted"/>
<dbReference type="Proteomes" id="UP000626180">
    <property type="component" value="Unassembled WGS sequence"/>
</dbReference>
<comment type="caution">
    <text evidence="1">The sequence shown here is derived from an EMBL/GenBank/DDBJ whole genome shotgun (WGS) entry which is preliminary data.</text>
</comment>
<accession>A0ABS0FRF2</accession>
<dbReference type="Pfam" id="PF10052">
    <property type="entry name" value="DUF2288"/>
    <property type="match status" value="1"/>
</dbReference>
<protein>
    <submittedName>
        <fullName evidence="1">DUF2288 domain-containing protein</fullName>
    </submittedName>
</protein>